<sequence length="89" mass="10125">MSDFEVPAGVTEFVREHLVGVTEIAEQVGVTKQAVSQWMQRYPEFEALIVVPRYPLFWWPQVQALLKELGLPNLKASASQKTRRGRAGR</sequence>
<evidence type="ECO:0000313" key="1">
    <source>
        <dbReference type="EMBL" id="MFB9681294.1"/>
    </source>
</evidence>
<dbReference type="RefSeq" id="WP_344747741.1">
    <property type="nucleotide sequence ID" value="NZ_BAAAWW010000136.1"/>
</dbReference>
<name>A0ABV5TQL1_9ACTN</name>
<dbReference type="EMBL" id="JBHMBS010000031">
    <property type="protein sequence ID" value="MFB9681294.1"/>
    <property type="molecule type" value="Genomic_DNA"/>
</dbReference>
<evidence type="ECO:0008006" key="3">
    <source>
        <dbReference type="Google" id="ProtNLM"/>
    </source>
</evidence>
<keyword evidence="2" id="KW-1185">Reference proteome</keyword>
<evidence type="ECO:0000313" key="2">
    <source>
        <dbReference type="Proteomes" id="UP001589610"/>
    </source>
</evidence>
<dbReference type="Proteomes" id="UP001589610">
    <property type="component" value="Unassembled WGS sequence"/>
</dbReference>
<proteinExistence type="predicted"/>
<accession>A0ABV5TQL1</accession>
<protein>
    <recommendedName>
        <fullName evidence="3">Helix-turn-helix domain-containing protein</fullName>
    </recommendedName>
</protein>
<organism evidence="1 2">
    <name type="scientific">Streptosporangium vulgare</name>
    <dbReference type="NCBI Taxonomy" id="46190"/>
    <lineage>
        <taxon>Bacteria</taxon>
        <taxon>Bacillati</taxon>
        <taxon>Actinomycetota</taxon>
        <taxon>Actinomycetes</taxon>
        <taxon>Streptosporangiales</taxon>
        <taxon>Streptosporangiaceae</taxon>
        <taxon>Streptosporangium</taxon>
    </lineage>
</organism>
<gene>
    <name evidence="1" type="ORF">ACFFRH_37940</name>
</gene>
<comment type="caution">
    <text evidence="1">The sequence shown here is derived from an EMBL/GenBank/DDBJ whole genome shotgun (WGS) entry which is preliminary data.</text>
</comment>
<reference evidence="1 2" key="1">
    <citation type="submission" date="2024-09" db="EMBL/GenBank/DDBJ databases">
        <authorList>
            <person name="Sun Q."/>
            <person name="Mori K."/>
        </authorList>
    </citation>
    <scope>NUCLEOTIDE SEQUENCE [LARGE SCALE GENOMIC DNA]</scope>
    <source>
        <strain evidence="1 2">JCM 3028</strain>
    </source>
</reference>